<reference evidence="1" key="3">
    <citation type="submission" date="2025-09" db="UniProtKB">
        <authorList>
            <consortium name="Ensembl"/>
        </authorList>
    </citation>
    <scope>IDENTIFICATION</scope>
</reference>
<dbReference type="GO" id="GO:0006364">
    <property type="term" value="P:rRNA processing"/>
    <property type="evidence" value="ECO:0007669"/>
    <property type="project" value="TreeGrafter"/>
</dbReference>
<dbReference type="PANTHER" id="PTHR34105:SF1">
    <property type="entry name" value="PROLINE-, GLUTAMIC ACID- AND LEUCINE-RICH PROTEIN 1"/>
    <property type="match status" value="1"/>
</dbReference>
<keyword evidence="2" id="KW-1185">Reference proteome</keyword>
<dbReference type="GeneTree" id="ENSGT01120000277084"/>
<organism evidence="1 2">
    <name type="scientific">Oncorhynchus tshawytscha</name>
    <name type="common">Chinook salmon</name>
    <name type="synonym">Salmo tshawytscha</name>
    <dbReference type="NCBI Taxonomy" id="74940"/>
    <lineage>
        <taxon>Eukaryota</taxon>
        <taxon>Metazoa</taxon>
        <taxon>Chordata</taxon>
        <taxon>Craniata</taxon>
        <taxon>Vertebrata</taxon>
        <taxon>Euteleostomi</taxon>
        <taxon>Actinopterygii</taxon>
        <taxon>Neopterygii</taxon>
        <taxon>Teleostei</taxon>
        <taxon>Protacanthopterygii</taxon>
        <taxon>Salmoniformes</taxon>
        <taxon>Salmonidae</taxon>
        <taxon>Salmoninae</taxon>
        <taxon>Oncorhynchus</taxon>
    </lineage>
</organism>
<dbReference type="AlphaFoldDB" id="A0AAZ3SL09"/>
<dbReference type="GO" id="GO:0005634">
    <property type="term" value="C:nucleus"/>
    <property type="evidence" value="ECO:0007669"/>
    <property type="project" value="TreeGrafter"/>
</dbReference>
<name>A0AAZ3SL09_ONCTS</name>
<reference evidence="2" key="1">
    <citation type="journal article" date="2018" name="PLoS ONE">
        <title>Chinook salmon (Oncorhynchus tshawytscha) genome and transcriptome.</title>
        <authorList>
            <person name="Christensen K.A."/>
            <person name="Leong J.S."/>
            <person name="Sakhrani D."/>
            <person name="Biagi C.A."/>
            <person name="Minkley D.R."/>
            <person name="Withler R.E."/>
            <person name="Rondeau E.B."/>
            <person name="Koop B.F."/>
            <person name="Devlin R.H."/>
        </authorList>
    </citation>
    <scope>NUCLEOTIDE SEQUENCE [LARGE SCALE GENOMIC DNA]</scope>
</reference>
<dbReference type="Ensembl" id="ENSOTST00005117408.1">
    <property type="protein sequence ID" value="ENSOTSP00005153797.1"/>
    <property type="gene ID" value="ENSOTSG00005065513.1"/>
</dbReference>
<dbReference type="PANTHER" id="PTHR34105">
    <property type="entry name" value="PROLINE-, GLUTAMIC ACID- AND LEUCINE-RICH PROTEIN 1"/>
    <property type="match status" value="1"/>
</dbReference>
<evidence type="ECO:0000313" key="1">
    <source>
        <dbReference type="Ensembl" id="ENSOTSP00005153797.1"/>
    </source>
</evidence>
<accession>A0AAZ3SL09</accession>
<protein>
    <submittedName>
        <fullName evidence="1">Uncharacterized protein</fullName>
    </submittedName>
</protein>
<gene>
    <name evidence="1" type="primary">LOC112214520</name>
</gene>
<evidence type="ECO:0000313" key="2">
    <source>
        <dbReference type="Proteomes" id="UP000694402"/>
    </source>
</evidence>
<reference evidence="1" key="2">
    <citation type="submission" date="2025-08" db="UniProtKB">
        <authorList>
            <consortium name="Ensembl"/>
        </authorList>
    </citation>
    <scope>IDENTIFICATION</scope>
</reference>
<proteinExistence type="predicted"/>
<dbReference type="Proteomes" id="UP000694402">
    <property type="component" value="Unassembled WGS sequence"/>
</dbReference>
<sequence>MCSNNTVFHGYGPYNRSYSPRTPSVQLAVGVLQDLLQYSSQLPELAREVGLNSILGILTSLLGLKSEDKLGAYFLAKMDSANTKVQEVACECYGHLTCLGRVVEKGGGGHRAKGWTNQLHCLLASANGILVQLYQGSESDGNVFGNCFQR</sequence>